<feature type="transmembrane region" description="Helical" evidence="1">
    <location>
        <begin position="9"/>
        <end position="29"/>
    </location>
</feature>
<accession>A0ABS9YTB3</accession>
<feature type="transmembrane region" description="Helical" evidence="1">
    <location>
        <begin position="35"/>
        <end position="55"/>
    </location>
</feature>
<name>A0ABS9YTB3_9MYCO</name>
<proteinExistence type="predicted"/>
<protein>
    <recommendedName>
        <fullName evidence="4">Integral membrane protein</fullName>
    </recommendedName>
</protein>
<feature type="transmembrane region" description="Helical" evidence="1">
    <location>
        <begin position="62"/>
        <end position="81"/>
    </location>
</feature>
<dbReference type="Proteomes" id="UP001139068">
    <property type="component" value="Unassembled WGS sequence"/>
</dbReference>
<keyword evidence="1" id="KW-1133">Transmembrane helix</keyword>
<evidence type="ECO:0008006" key="4">
    <source>
        <dbReference type="Google" id="ProtNLM"/>
    </source>
</evidence>
<gene>
    <name evidence="2" type="ORF">K9U37_05750</name>
</gene>
<keyword evidence="1" id="KW-0472">Membrane</keyword>
<keyword evidence="3" id="KW-1185">Reference proteome</keyword>
<evidence type="ECO:0000313" key="2">
    <source>
        <dbReference type="EMBL" id="MCI4674458.1"/>
    </source>
</evidence>
<evidence type="ECO:0000256" key="1">
    <source>
        <dbReference type="SAM" id="Phobius"/>
    </source>
</evidence>
<evidence type="ECO:0000313" key="3">
    <source>
        <dbReference type="Proteomes" id="UP001139068"/>
    </source>
</evidence>
<comment type="caution">
    <text evidence="2">The sequence shown here is derived from an EMBL/GenBank/DDBJ whole genome shotgun (WGS) entry which is preliminary data.</text>
</comment>
<sequence length="120" mass="12242">MTPGEHADAVAKVAIYAAACGILSTVPVWPPLQALLLLVFLLTGPGSALMCWAALPPAVTVAAVVGLSVSSVLATAVAMAWVPFWGPVPSCLVLSAAVITSGLVRLRALRKPVTESATPW</sequence>
<keyword evidence="1" id="KW-0812">Transmembrane</keyword>
<organism evidence="2 3">
    <name type="scientific">Candidatus Mycolicibacterium alkanivorans</name>
    <dbReference type="NCBI Taxonomy" id="2954114"/>
    <lineage>
        <taxon>Bacteria</taxon>
        <taxon>Bacillati</taxon>
        <taxon>Actinomycetota</taxon>
        <taxon>Actinomycetes</taxon>
        <taxon>Mycobacteriales</taxon>
        <taxon>Mycobacteriaceae</taxon>
        <taxon>Mycolicibacterium</taxon>
    </lineage>
</organism>
<dbReference type="RefSeq" id="WP_243070888.1">
    <property type="nucleotide sequence ID" value="NZ_JAIVFL010000001.1"/>
</dbReference>
<dbReference type="EMBL" id="JAIVFL010000001">
    <property type="protein sequence ID" value="MCI4674458.1"/>
    <property type="molecule type" value="Genomic_DNA"/>
</dbReference>
<reference evidence="2" key="1">
    <citation type="journal article" date="2022" name="ISME J.">
        <title>Identification of active gaseous-alkane degraders at natural gas seeps.</title>
        <authorList>
            <person name="Farhan Ul Haque M."/>
            <person name="Hernandez M."/>
            <person name="Crombie A.T."/>
            <person name="Murrell J.C."/>
        </authorList>
    </citation>
    <scope>NUCLEOTIDE SEQUENCE</scope>
    <source>
        <strain evidence="2">ANDR5</strain>
    </source>
</reference>